<evidence type="ECO:0000313" key="3">
    <source>
        <dbReference type="Proteomes" id="UP000789759"/>
    </source>
</evidence>
<keyword evidence="3" id="KW-1185">Reference proteome</keyword>
<dbReference type="OrthoDB" id="10458210at2759"/>
<proteinExistence type="predicted"/>
<dbReference type="EMBL" id="CAJVQA010023362">
    <property type="protein sequence ID" value="CAG8778122.1"/>
    <property type="molecule type" value="Genomic_DNA"/>
</dbReference>
<protein>
    <submittedName>
        <fullName evidence="2">10796_t:CDS:1</fullName>
    </submittedName>
</protein>
<feature type="compositionally biased region" description="Basic residues" evidence="1">
    <location>
        <begin position="69"/>
        <end position="94"/>
    </location>
</feature>
<comment type="caution">
    <text evidence="2">The sequence shown here is derived from an EMBL/GenBank/DDBJ whole genome shotgun (WGS) entry which is preliminary data.</text>
</comment>
<sequence>MLFIDEPNAVYGNLNVNSRESYNEARSACADKGLGNSTVQARCVSNPCNVLGWECDTSEIGQCCENPTKQKRPKNTKRPNTKCPKRPKGKGKGKAAKEQPISVSASGKAIIGNAPKNGPPSNNDNICQPREDVCRPCDGVCQPCEDVYRRDEYINIQSRQFDNVLCTPYSVSPCTGFEGLDHDICGCEQPSPEIFIIPQCCEKQPISVSASGKATIDFEEQPKGKVPTHSNVCQPCDNVCQRNENIQSRQLVGPG</sequence>
<dbReference type="Proteomes" id="UP000789759">
    <property type="component" value="Unassembled WGS sequence"/>
</dbReference>
<dbReference type="AlphaFoldDB" id="A0A9N9NW84"/>
<gene>
    <name evidence="2" type="ORF">CPELLU_LOCUS16238</name>
</gene>
<reference evidence="2" key="1">
    <citation type="submission" date="2021-06" db="EMBL/GenBank/DDBJ databases">
        <authorList>
            <person name="Kallberg Y."/>
            <person name="Tangrot J."/>
            <person name="Rosling A."/>
        </authorList>
    </citation>
    <scope>NUCLEOTIDE SEQUENCE</scope>
    <source>
        <strain evidence="2">FL966</strain>
    </source>
</reference>
<evidence type="ECO:0000256" key="1">
    <source>
        <dbReference type="SAM" id="MobiDB-lite"/>
    </source>
</evidence>
<name>A0A9N9NW84_9GLOM</name>
<feature type="non-terminal residue" evidence="2">
    <location>
        <position position="255"/>
    </location>
</feature>
<feature type="region of interest" description="Disordered" evidence="1">
    <location>
        <begin position="66"/>
        <end position="103"/>
    </location>
</feature>
<accession>A0A9N9NW84</accession>
<organism evidence="2 3">
    <name type="scientific">Cetraspora pellucida</name>
    <dbReference type="NCBI Taxonomy" id="1433469"/>
    <lineage>
        <taxon>Eukaryota</taxon>
        <taxon>Fungi</taxon>
        <taxon>Fungi incertae sedis</taxon>
        <taxon>Mucoromycota</taxon>
        <taxon>Glomeromycotina</taxon>
        <taxon>Glomeromycetes</taxon>
        <taxon>Diversisporales</taxon>
        <taxon>Gigasporaceae</taxon>
        <taxon>Cetraspora</taxon>
    </lineage>
</organism>
<evidence type="ECO:0000313" key="2">
    <source>
        <dbReference type="EMBL" id="CAG8778122.1"/>
    </source>
</evidence>